<accession>A0A386PX84</accession>
<reference evidence="3" key="1">
    <citation type="submission" date="2018-08" db="EMBL/GenBank/DDBJ databases">
        <title>Genome of Lactobacillus sp. HBUAS52074.</title>
        <authorList>
            <person name="Guo Z."/>
            <person name="Zhang Z.D."/>
        </authorList>
    </citation>
    <scope>NUCLEOTIDE SEQUENCE [LARGE SCALE GENOMIC DNA]</scope>
    <source>
        <strain evidence="3">HBUAS52074</strain>
    </source>
</reference>
<dbReference type="KEGG" id="lzh:D1B17_11235"/>
<dbReference type="Proteomes" id="UP000267208">
    <property type="component" value="Chromosome"/>
</dbReference>
<organism evidence="2 3">
    <name type="scientific">Companilactobacillus zhachilii</name>
    <dbReference type="NCBI Taxonomy" id="2304606"/>
    <lineage>
        <taxon>Bacteria</taxon>
        <taxon>Bacillati</taxon>
        <taxon>Bacillota</taxon>
        <taxon>Bacilli</taxon>
        <taxon>Lactobacillales</taxon>
        <taxon>Lactobacillaceae</taxon>
        <taxon>Companilactobacillus</taxon>
    </lineage>
</organism>
<keyword evidence="1" id="KW-0472">Membrane</keyword>
<feature type="transmembrane region" description="Helical" evidence="1">
    <location>
        <begin position="21"/>
        <end position="41"/>
    </location>
</feature>
<evidence type="ECO:0000256" key="1">
    <source>
        <dbReference type="SAM" id="Phobius"/>
    </source>
</evidence>
<dbReference type="AlphaFoldDB" id="A0A386PX84"/>
<feature type="transmembrane region" description="Helical" evidence="1">
    <location>
        <begin position="93"/>
        <end position="115"/>
    </location>
</feature>
<keyword evidence="1" id="KW-1133">Transmembrane helix</keyword>
<name>A0A386PX84_9LACO</name>
<sequence>MLNKLTTNFKKIALLNSKKIYMMNYLVLFITSILYGIYIFTVSLSQNIGFQQILKSSPYTAIMFIVVLLNLLVGYALWVKGNDGVPNNKKNRFLLIDLAVCQLIVGNIFSSIAFLSTYITFKNQPDNETESHRNSLTGTVVVATILYVLCFFLLIRLSIH</sequence>
<feature type="transmembrane region" description="Helical" evidence="1">
    <location>
        <begin position="61"/>
        <end position="81"/>
    </location>
</feature>
<dbReference type="EMBL" id="CP031933">
    <property type="protein sequence ID" value="AYE39170.1"/>
    <property type="molecule type" value="Genomic_DNA"/>
</dbReference>
<keyword evidence="3" id="KW-1185">Reference proteome</keyword>
<dbReference type="RefSeq" id="WP_120143517.1">
    <property type="nucleotide sequence ID" value="NZ_CP031933.2"/>
</dbReference>
<proteinExistence type="predicted"/>
<evidence type="ECO:0000313" key="3">
    <source>
        <dbReference type="Proteomes" id="UP000267208"/>
    </source>
</evidence>
<protein>
    <submittedName>
        <fullName evidence="2">Uncharacterized protein</fullName>
    </submittedName>
</protein>
<evidence type="ECO:0000313" key="2">
    <source>
        <dbReference type="EMBL" id="AYE39170.1"/>
    </source>
</evidence>
<dbReference type="OrthoDB" id="2289979at2"/>
<keyword evidence="1" id="KW-0812">Transmembrane</keyword>
<gene>
    <name evidence="2" type="ORF">D1B17_11235</name>
</gene>
<feature type="transmembrane region" description="Helical" evidence="1">
    <location>
        <begin position="135"/>
        <end position="155"/>
    </location>
</feature>